<gene>
    <name evidence="6" type="ORF">KYD98_03350</name>
</gene>
<evidence type="ECO:0000313" key="6">
    <source>
        <dbReference type="EMBL" id="MBW6409116.1"/>
    </source>
</evidence>
<sequence length="231" mass="27098">MLREVSLYANINEFSKIHPGEKLLLILISLILCSYTEKYEVIVFNIIFFIILCVVTKVEFKIVRKFVKIAVIFSLFTAITFTFEKQYNFIILLFLRGINGAITISFFALTTPINHLVYILSKNKYLADIADIAKSLETFLIIIEKDFEITFRAMNCRGVSKKYKDKLKYFGKGISVVFRNLLYRWKEINEGLKNRCYVGKHHYSYDFKISIKNYIFILVYLIINISLIVVL</sequence>
<comment type="subcellular location">
    <subcellularLocation>
        <location evidence="1">Membrane</location>
        <topology evidence="1">Multi-pass membrane protein</topology>
    </subcellularLocation>
</comment>
<keyword evidence="4 5" id="KW-0472">Membrane</keyword>
<evidence type="ECO:0000313" key="7">
    <source>
        <dbReference type="Proteomes" id="UP001519921"/>
    </source>
</evidence>
<evidence type="ECO:0000256" key="4">
    <source>
        <dbReference type="ARBA" id="ARBA00023136"/>
    </source>
</evidence>
<evidence type="ECO:0000256" key="5">
    <source>
        <dbReference type="SAM" id="Phobius"/>
    </source>
</evidence>
<evidence type="ECO:0000256" key="2">
    <source>
        <dbReference type="ARBA" id="ARBA00022692"/>
    </source>
</evidence>
<protein>
    <recommendedName>
        <fullName evidence="8">Cobalt ABC transporter permease</fullName>
    </recommendedName>
</protein>
<dbReference type="EMBL" id="JAHXPT010000002">
    <property type="protein sequence ID" value="MBW6409116.1"/>
    <property type="molecule type" value="Genomic_DNA"/>
</dbReference>
<keyword evidence="7" id="KW-1185">Reference proteome</keyword>
<feature type="transmembrane region" description="Helical" evidence="5">
    <location>
        <begin position="213"/>
        <end position="230"/>
    </location>
</feature>
<proteinExistence type="predicted"/>
<dbReference type="CDD" id="cd16914">
    <property type="entry name" value="EcfT"/>
    <property type="match status" value="1"/>
</dbReference>
<feature type="transmembrane region" description="Helical" evidence="5">
    <location>
        <begin position="66"/>
        <end position="83"/>
    </location>
</feature>
<organism evidence="6 7">
    <name type="scientific">Clostridium weizhouense</name>
    <dbReference type="NCBI Taxonomy" id="2859781"/>
    <lineage>
        <taxon>Bacteria</taxon>
        <taxon>Bacillati</taxon>
        <taxon>Bacillota</taxon>
        <taxon>Clostridia</taxon>
        <taxon>Eubacteriales</taxon>
        <taxon>Clostridiaceae</taxon>
        <taxon>Clostridium</taxon>
    </lineage>
</organism>
<dbReference type="Proteomes" id="UP001519921">
    <property type="component" value="Unassembled WGS sequence"/>
</dbReference>
<dbReference type="PANTHER" id="PTHR43723">
    <property type="entry name" value="COBALT TRANSPORT PROTEIN CBIQ"/>
    <property type="match status" value="1"/>
</dbReference>
<dbReference type="Pfam" id="PF02361">
    <property type="entry name" value="CbiQ"/>
    <property type="match status" value="1"/>
</dbReference>
<evidence type="ECO:0000256" key="3">
    <source>
        <dbReference type="ARBA" id="ARBA00022989"/>
    </source>
</evidence>
<name>A0ABS7AKE0_9CLOT</name>
<keyword evidence="2 5" id="KW-0812">Transmembrane</keyword>
<dbReference type="InterPro" id="IPR052770">
    <property type="entry name" value="Cobalt_transport_CbiQ"/>
</dbReference>
<evidence type="ECO:0000256" key="1">
    <source>
        <dbReference type="ARBA" id="ARBA00004141"/>
    </source>
</evidence>
<keyword evidence="3 5" id="KW-1133">Transmembrane helix</keyword>
<comment type="caution">
    <text evidence="6">The sequence shown here is derived from an EMBL/GenBank/DDBJ whole genome shotgun (WGS) entry which is preliminary data.</text>
</comment>
<dbReference type="RefSeq" id="WP_219778170.1">
    <property type="nucleotide sequence ID" value="NZ_JAHXPT010000002.1"/>
</dbReference>
<evidence type="ECO:0008006" key="8">
    <source>
        <dbReference type="Google" id="ProtNLM"/>
    </source>
</evidence>
<feature type="transmembrane region" description="Helical" evidence="5">
    <location>
        <begin position="23"/>
        <end position="54"/>
    </location>
</feature>
<dbReference type="PANTHER" id="PTHR43723:SF1">
    <property type="entry name" value="COBALT TRANSPORT PROTEIN CBIQ"/>
    <property type="match status" value="1"/>
</dbReference>
<accession>A0ABS7AKE0</accession>
<reference evidence="6 7" key="1">
    <citation type="submission" date="2021-07" db="EMBL/GenBank/DDBJ databases">
        <title>Clostridium weizhouense sp. nov., an anaerobic bacterium isolated from activated sludge of Petroleum wastewater.</title>
        <authorList>
            <person name="Li Q."/>
        </authorList>
    </citation>
    <scope>NUCLEOTIDE SEQUENCE [LARGE SCALE GENOMIC DNA]</scope>
    <source>
        <strain evidence="6 7">YB-6</strain>
    </source>
</reference>
<dbReference type="InterPro" id="IPR003339">
    <property type="entry name" value="ABC/ECF_trnsptr_transmembrane"/>
</dbReference>
<feature type="transmembrane region" description="Helical" evidence="5">
    <location>
        <begin position="89"/>
        <end position="109"/>
    </location>
</feature>